<evidence type="ECO:0000256" key="2">
    <source>
        <dbReference type="ARBA" id="ARBA00022722"/>
    </source>
</evidence>
<dbReference type="Pfam" id="PF01850">
    <property type="entry name" value="PIN"/>
    <property type="match status" value="1"/>
</dbReference>
<dbReference type="OrthoDB" id="4377304at2"/>
<keyword evidence="3 6" id="KW-0479">Metal-binding</keyword>
<dbReference type="SUPFAM" id="SSF88723">
    <property type="entry name" value="PIN domain-like"/>
    <property type="match status" value="1"/>
</dbReference>
<feature type="domain" description="PIN" evidence="7">
    <location>
        <begin position="3"/>
        <end position="121"/>
    </location>
</feature>
<evidence type="ECO:0000256" key="6">
    <source>
        <dbReference type="HAMAP-Rule" id="MF_00265"/>
    </source>
</evidence>
<comment type="caution">
    <text evidence="8">The sequence shown here is derived from an EMBL/GenBank/DDBJ whole genome shotgun (WGS) entry which is preliminary data.</text>
</comment>
<dbReference type="InterPro" id="IPR029060">
    <property type="entry name" value="PIN-like_dom_sf"/>
</dbReference>
<organism evidence="8 9">
    <name type="scientific">Phytoactinopolyspora halophila</name>
    <dbReference type="NCBI Taxonomy" id="1981511"/>
    <lineage>
        <taxon>Bacteria</taxon>
        <taxon>Bacillati</taxon>
        <taxon>Actinomycetota</taxon>
        <taxon>Actinomycetes</taxon>
        <taxon>Jiangellales</taxon>
        <taxon>Jiangellaceae</taxon>
        <taxon>Phytoactinopolyspora</taxon>
    </lineage>
</organism>
<evidence type="ECO:0000256" key="1">
    <source>
        <dbReference type="ARBA" id="ARBA00022649"/>
    </source>
</evidence>
<proteinExistence type="inferred from homology"/>
<feature type="binding site" evidence="6">
    <location>
        <position position="96"/>
    </location>
    <ligand>
        <name>Mg(2+)</name>
        <dbReference type="ChEBI" id="CHEBI:18420"/>
    </ligand>
</feature>
<dbReference type="InterPro" id="IPR044153">
    <property type="entry name" value="PIN_Pae0151-like"/>
</dbReference>
<keyword evidence="1 6" id="KW-1277">Toxin-antitoxin system</keyword>
<gene>
    <name evidence="6" type="primary">vapC</name>
    <name evidence="8" type="ORF">DPM12_22065</name>
</gene>
<keyword evidence="2 6" id="KW-0540">Nuclease</keyword>
<evidence type="ECO:0000313" key="8">
    <source>
        <dbReference type="EMBL" id="RAW09235.1"/>
    </source>
</evidence>
<feature type="binding site" evidence="6">
    <location>
        <position position="6"/>
    </location>
    <ligand>
        <name>Mg(2+)</name>
        <dbReference type="ChEBI" id="CHEBI:18420"/>
    </ligand>
</feature>
<dbReference type="EMBL" id="QMIG01000049">
    <property type="protein sequence ID" value="RAW09235.1"/>
    <property type="molecule type" value="Genomic_DNA"/>
</dbReference>
<keyword evidence="4 6" id="KW-0378">Hydrolase</keyword>
<dbReference type="HAMAP" id="MF_00265">
    <property type="entry name" value="VapC_Nob1"/>
    <property type="match status" value="1"/>
</dbReference>
<keyword evidence="6" id="KW-0800">Toxin</keyword>
<evidence type="ECO:0000256" key="5">
    <source>
        <dbReference type="ARBA" id="ARBA00022842"/>
    </source>
</evidence>
<dbReference type="AlphaFoldDB" id="A0A329QA10"/>
<dbReference type="GO" id="GO:0016787">
    <property type="term" value="F:hydrolase activity"/>
    <property type="evidence" value="ECO:0007669"/>
    <property type="project" value="UniProtKB-KW"/>
</dbReference>
<evidence type="ECO:0000259" key="7">
    <source>
        <dbReference type="Pfam" id="PF01850"/>
    </source>
</evidence>
<evidence type="ECO:0000313" key="9">
    <source>
        <dbReference type="Proteomes" id="UP000250462"/>
    </source>
</evidence>
<comment type="cofactor">
    <cofactor evidence="6">
        <name>Mg(2+)</name>
        <dbReference type="ChEBI" id="CHEBI:18420"/>
    </cofactor>
</comment>
<comment type="function">
    <text evidence="6">Toxic component of a toxin-antitoxin (TA) system. An RNase.</text>
</comment>
<name>A0A329QA10_9ACTN</name>
<dbReference type="PANTHER" id="PTHR35901">
    <property type="entry name" value="RIBONUCLEASE VAPC3"/>
    <property type="match status" value="1"/>
</dbReference>
<keyword evidence="9" id="KW-1185">Reference proteome</keyword>
<sequence>MTIVVDASFVVAALVDSGPVGTWADRTLESDDLAAPHLMPVEAANILRRAAQSGQITGDAASLVHADLLALSVVYFSYEPFGTRVWELRDNVTCYDAWYVALAEYLDTSMATLDRKLTKASGVRCSFLTPPKED</sequence>
<keyword evidence="5 6" id="KW-0460">Magnesium</keyword>
<dbReference type="EC" id="3.1.-.-" evidence="6"/>
<dbReference type="InterPro" id="IPR051619">
    <property type="entry name" value="TypeII_TA_RNase_PINc/VapC"/>
</dbReference>
<dbReference type="GO" id="GO:0004540">
    <property type="term" value="F:RNA nuclease activity"/>
    <property type="evidence" value="ECO:0007669"/>
    <property type="project" value="InterPro"/>
</dbReference>
<evidence type="ECO:0000256" key="4">
    <source>
        <dbReference type="ARBA" id="ARBA00022801"/>
    </source>
</evidence>
<dbReference type="GO" id="GO:0090729">
    <property type="term" value="F:toxin activity"/>
    <property type="evidence" value="ECO:0007669"/>
    <property type="project" value="UniProtKB-KW"/>
</dbReference>
<dbReference type="Gene3D" id="3.40.50.1010">
    <property type="entry name" value="5'-nuclease"/>
    <property type="match status" value="1"/>
</dbReference>
<protein>
    <recommendedName>
        <fullName evidence="6">Ribonuclease VapC</fullName>
        <shortName evidence="6">RNase VapC</shortName>
        <ecNumber evidence="6">3.1.-.-</ecNumber>
    </recommendedName>
    <alternativeName>
        <fullName evidence="6">Toxin VapC</fullName>
    </alternativeName>
</protein>
<reference evidence="8 9" key="1">
    <citation type="submission" date="2018-06" db="EMBL/GenBank/DDBJ databases">
        <title>Phytoactinopolyspora halophila sp. nov., a novel halophilic actinomycete isolated from a saline soil in China.</title>
        <authorList>
            <person name="Tang S.-K."/>
        </authorList>
    </citation>
    <scope>NUCLEOTIDE SEQUENCE [LARGE SCALE GENOMIC DNA]</scope>
    <source>
        <strain evidence="8 9">YIM 96934</strain>
    </source>
</reference>
<dbReference type="CDD" id="cd09873">
    <property type="entry name" value="PIN_Pae0151-like"/>
    <property type="match status" value="1"/>
</dbReference>
<dbReference type="Proteomes" id="UP000250462">
    <property type="component" value="Unassembled WGS sequence"/>
</dbReference>
<dbReference type="InterPro" id="IPR022907">
    <property type="entry name" value="VapC_family"/>
</dbReference>
<accession>A0A329QA10</accession>
<dbReference type="GO" id="GO:0000287">
    <property type="term" value="F:magnesium ion binding"/>
    <property type="evidence" value="ECO:0007669"/>
    <property type="project" value="UniProtKB-UniRule"/>
</dbReference>
<dbReference type="InterPro" id="IPR002716">
    <property type="entry name" value="PIN_dom"/>
</dbReference>
<comment type="similarity">
    <text evidence="6">Belongs to the PINc/VapC protein family.</text>
</comment>
<dbReference type="PANTHER" id="PTHR35901:SF1">
    <property type="entry name" value="EXONUCLEASE VAPC9"/>
    <property type="match status" value="1"/>
</dbReference>
<evidence type="ECO:0000256" key="3">
    <source>
        <dbReference type="ARBA" id="ARBA00022723"/>
    </source>
</evidence>